<comment type="caution">
    <text evidence="7">The sequence shown here is derived from an EMBL/GenBank/DDBJ whole genome shotgun (WGS) entry which is preliminary data.</text>
</comment>
<dbReference type="EMBL" id="QPMH01000025">
    <property type="protein sequence ID" value="RDD60532.1"/>
    <property type="molecule type" value="Genomic_DNA"/>
</dbReference>
<accession>A0A369T6L4</accession>
<evidence type="ECO:0000256" key="5">
    <source>
        <dbReference type="SAM" id="SignalP"/>
    </source>
</evidence>
<sequence>MGVWRRISLLLATAAVSLTAAAAQGAEEGQAAFEAKCAACHRPNGQGAPGLYPALLDRLGGYVELEEGRDYLVQLVSYGMYGKVKIDGVGYNGIMPAFASWPDGKVADVLNYILDTFNADTLPADFEPFTAEEVAKRQEPKRTPREVRTQARAALLKALEGKQSAAAHVPVIKGAVDGFARNCQGCHRADGEGASGSVPRLTDFVGYYTQIEGGREYIASIPGVVYSMLDDAELANVMNWMLKTYGEGELAADFKPYTAADIARFRADPIENVRTKRAQMVRRLQVAGLIPENEDGLNDR</sequence>
<dbReference type="GO" id="GO:0009055">
    <property type="term" value="F:electron transfer activity"/>
    <property type="evidence" value="ECO:0007669"/>
    <property type="project" value="InterPro"/>
</dbReference>
<dbReference type="AlphaFoldDB" id="A0A369T6L4"/>
<dbReference type="Proteomes" id="UP000253941">
    <property type="component" value="Unassembled WGS sequence"/>
</dbReference>
<dbReference type="Gene3D" id="1.10.760.10">
    <property type="entry name" value="Cytochrome c-like domain"/>
    <property type="match status" value="2"/>
</dbReference>
<evidence type="ECO:0000313" key="8">
    <source>
        <dbReference type="Proteomes" id="UP000253941"/>
    </source>
</evidence>
<feature type="signal peptide" evidence="5">
    <location>
        <begin position="1"/>
        <end position="22"/>
    </location>
</feature>
<dbReference type="PANTHER" id="PTHR35008">
    <property type="entry name" value="BLL4482 PROTEIN-RELATED"/>
    <property type="match status" value="1"/>
</dbReference>
<keyword evidence="2 4" id="KW-0479">Metal-binding</keyword>
<protein>
    <recommendedName>
        <fullName evidence="6">Cytochrome c domain-containing protein</fullName>
    </recommendedName>
</protein>
<dbReference type="GO" id="GO:0046872">
    <property type="term" value="F:metal ion binding"/>
    <property type="evidence" value="ECO:0007669"/>
    <property type="project" value="UniProtKB-KW"/>
</dbReference>
<name>A0A369T6L4_9PROT</name>
<dbReference type="RefSeq" id="WP_114583560.1">
    <property type="nucleotide sequence ID" value="NZ_QPMH01000025.1"/>
</dbReference>
<dbReference type="GO" id="GO:0020037">
    <property type="term" value="F:heme binding"/>
    <property type="evidence" value="ECO:0007669"/>
    <property type="project" value="InterPro"/>
</dbReference>
<dbReference type="PANTHER" id="PTHR35008:SF9">
    <property type="entry name" value="CYTOCHROME C DOMAIN-CONTAINING PROTEIN"/>
    <property type="match status" value="1"/>
</dbReference>
<evidence type="ECO:0000256" key="2">
    <source>
        <dbReference type="ARBA" id="ARBA00022723"/>
    </source>
</evidence>
<keyword evidence="3 4" id="KW-0408">Iron</keyword>
<dbReference type="Pfam" id="PF00034">
    <property type="entry name" value="Cytochrom_C"/>
    <property type="match status" value="1"/>
</dbReference>
<gene>
    <name evidence="7" type="ORF">DRB17_17700</name>
</gene>
<evidence type="ECO:0000256" key="4">
    <source>
        <dbReference type="PROSITE-ProRule" id="PRU00433"/>
    </source>
</evidence>
<dbReference type="PROSITE" id="PS51007">
    <property type="entry name" value="CYTC"/>
    <property type="match status" value="1"/>
</dbReference>
<dbReference type="SUPFAM" id="SSF46626">
    <property type="entry name" value="Cytochrome c"/>
    <property type="match status" value="2"/>
</dbReference>
<feature type="chain" id="PRO_5017074973" description="Cytochrome c domain-containing protein" evidence="5">
    <location>
        <begin position="23"/>
        <end position="300"/>
    </location>
</feature>
<feature type="domain" description="Cytochrome c" evidence="6">
    <location>
        <begin position="24"/>
        <end position="117"/>
    </location>
</feature>
<evidence type="ECO:0000313" key="7">
    <source>
        <dbReference type="EMBL" id="RDD60532.1"/>
    </source>
</evidence>
<evidence type="ECO:0000256" key="3">
    <source>
        <dbReference type="ARBA" id="ARBA00023004"/>
    </source>
</evidence>
<keyword evidence="8" id="KW-1185">Reference proteome</keyword>
<evidence type="ECO:0000259" key="6">
    <source>
        <dbReference type="PROSITE" id="PS51007"/>
    </source>
</evidence>
<keyword evidence="5" id="KW-0732">Signal</keyword>
<keyword evidence="1 4" id="KW-0349">Heme</keyword>
<dbReference type="InterPro" id="IPR036909">
    <property type="entry name" value="Cyt_c-like_dom_sf"/>
</dbReference>
<organism evidence="7 8">
    <name type="scientific">Ferruginivarius sediminum</name>
    <dbReference type="NCBI Taxonomy" id="2661937"/>
    <lineage>
        <taxon>Bacteria</taxon>
        <taxon>Pseudomonadati</taxon>
        <taxon>Pseudomonadota</taxon>
        <taxon>Alphaproteobacteria</taxon>
        <taxon>Rhodospirillales</taxon>
        <taxon>Rhodospirillaceae</taxon>
        <taxon>Ferruginivarius</taxon>
    </lineage>
</organism>
<reference evidence="7 8" key="1">
    <citation type="submission" date="2018-07" db="EMBL/GenBank/DDBJ databases">
        <title>Venubactetium sediminum gen. nov., sp. nov., isolated from a marine solar saltern.</title>
        <authorList>
            <person name="Wang S."/>
        </authorList>
    </citation>
    <scope>NUCLEOTIDE SEQUENCE [LARGE SCALE GENOMIC DNA]</scope>
    <source>
        <strain evidence="7 8">WD2A32</strain>
    </source>
</reference>
<dbReference type="InterPro" id="IPR009056">
    <property type="entry name" value="Cyt_c-like_dom"/>
</dbReference>
<dbReference type="InterPro" id="IPR051459">
    <property type="entry name" value="Cytochrome_c-type_DH"/>
</dbReference>
<proteinExistence type="predicted"/>
<evidence type="ECO:0000256" key="1">
    <source>
        <dbReference type="ARBA" id="ARBA00022617"/>
    </source>
</evidence>